<accession>A0A0A8Y8K2</accession>
<dbReference type="EMBL" id="GBRH01276337">
    <property type="protein sequence ID" value="JAD21558.1"/>
    <property type="molecule type" value="Transcribed_RNA"/>
</dbReference>
<reference evidence="2" key="1">
    <citation type="submission" date="2014-09" db="EMBL/GenBank/DDBJ databases">
        <authorList>
            <person name="Magalhaes I.L.F."/>
            <person name="Oliveira U."/>
            <person name="Santos F.R."/>
            <person name="Vidigal T.H.D.A."/>
            <person name="Brescovit A.D."/>
            <person name="Santos A.J."/>
        </authorList>
    </citation>
    <scope>NUCLEOTIDE SEQUENCE</scope>
    <source>
        <tissue evidence="2">Shoot tissue taken approximately 20 cm above the soil surface</tissue>
    </source>
</reference>
<feature type="region of interest" description="Disordered" evidence="1">
    <location>
        <begin position="45"/>
        <end position="65"/>
    </location>
</feature>
<organism evidence="2">
    <name type="scientific">Arundo donax</name>
    <name type="common">Giant reed</name>
    <name type="synonym">Donax arundinaceus</name>
    <dbReference type="NCBI Taxonomy" id="35708"/>
    <lineage>
        <taxon>Eukaryota</taxon>
        <taxon>Viridiplantae</taxon>
        <taxon>Streptophyta</taxon>
        <taxon>Embryophyta</taxon>
        <taxon>Tracheophyta</taxon>
        <taxon>Spermatophyta</taxon>
        <taxon>Magnoliopsida</taxon>
        <taxon>Liliopsida</taxon>
        <taxon>Poales</taxon>
        <taxon>Poaceae</taxon>
        <taxon>PACMAD clade</taxon>
        <taxon>Arundinoideae</taxon>
        <taxon>Arundineae</taxon>
        <taxon>Arundo</taxon>
    </lineage>
</organism>
<proteinExistence type="predicted"/>
<evidence type="ECO:0000313" key="2">
    <source>
        <dbReference type="EMBL" id="JAD21558.1"/>
    </source>
</evidence>
<protein>
    <submittedName>
        <fullName evidence="2">Uncharacterized protein</fullName>
    </submittedName>
</protein>
<reference evidence="2" key="2">
    <citation type="journal article" date="2015" name="Data Brief">
        <title>Shoot transcriptome of the giant reed, Arundo donax.</title>
        <authorList>
            <person name="Barrero R.A."/>
            <person name="Guerrero F.D."/>
            <person name="Moolhuijzen P."/>
            <person name="Goolsby J.A."/>
            <person name="Tidwell J."/>
            <person name="Bellgard S.E."/>
            <person name="Bellgard M.I."/>
        </authorList>
    </citation>
    <scope>NUCLEOTIDE SEQUENCE</scope>
    <source>
        <tissue evidence="2">Shoot tissue taken approximately 20 cm above the soil surface</tissue>
    </source>
</reference>
<dbReference type="AlphaFoldDB" id="A0A0A8Y8K2"/>
<sequence>MLWTFRLWSRTRYRAEGESITMMTSLKSLRFTARSVNSSSCDACSSAAGRAGGAETSLPPPSGAQ</sequence>
<evidence type="ECO:0000256" key="1">
    <source>
        <dbReference type="SAM" id="MobiDB-lite"/>
    </source>
</evidence>
<name>A0A0A8Y8K2_ARUDO</name>